<evidence type="ECO:0000256" key="2">
    <source>
        <dbReference type="ARBA" id="ARBA00022490"/>
    </source>
</evidence>
<accession>A0A3M6UT47</accession>
<feature type="domain" description="BTB" evidence="3">
    <location>
        <begin position="51"/>
        <end position="122"/>
    </location>
</feature>
<dbReference type="AlphaFoldDB" id="A0A3M6UT47"/>
<dbReference type="Gene3D" id="2.60.120.820">
    <property type="entry name" value="PHR domain"/>
    <property type="match status" value="1"/>
</dbReference>
<keyword evidence="2" id="KW-0963">Cytoplasm</keyword>
<dbReference type="InterPro" id="IPR011333">
    <property type="entry name" value="SKP1/BTB/POZ_sf"/>
</dbReference>
<evidence type="ECO:0000313" key="4">
    <source>
        <dbReference type="EMBL" id="RMX56754.1"/>
    </source>
</evidence>
<protein>
    <recommendedName>
        <fullName evidence="3">BTB domain-containing protein</fullName>
    </recommendedName>
</protein>
<gene>
    <name evidence="4" type="ORF">pdam_00022248</name>
</gene>
<name>A0A3M6UT47_POCDA</name>
<evidence type="ECO:0000259" key="3">
    <source>
        <dbReference type="PROSITE" id="PS50097"/>
    </source>
</evidence>
<dbReference type="SUPFAM" id="SSF54695">
    <property type="entry name" value="POZ domain"/>
    <property type="match status" value="1"/>
</dbReference>
<dbReference type="InterPro" id="IPR011705">
    <property type="entry name" value="BACK"/>
</dbReference>
<dbReference type="InterPro" id="IPR038648">
    <property type="entry name" value="PHR_sf"/>
</dbReference>
<sequence length="504" mass="57240">MATNYEISGAAEAANNTAIADAPIIEAEDWQTKCLTVLDRNKFIFSRELLSDIKFVVPASNGTKLEIPAHKFILAISSPVFCAMFYGPMAETKNSIDLPDYEYESLLELLRFLYYDKVNLSGSNVMQVLNLATQYMVPSLVNKCTKYLRDILGVSNVFQILVAAEKFEAKELERECWKLIEMQADEALMSDGFSTVEISVVKSVVKRRTLNVKEVDLFKAIDQWATKKIVKQGQTPTGRLKRRILGDEIVKAIRFPLISQAEFASVVLSSGILTNEENSDMMRYYSNVPTLSLPFSQEKRFIASFFRCHRFSGFDMPISQTRKVKLYDNSHYLTRNQLRSGQLTRSYRQANASSAVNYSASNSSKWCYDVDSTDKLKFSVNKPIRLRGVELFGSIGNEYQVSLQVNCTEPFTKCLVTQSGNYASTARENSKYYGFDVLFNRPIHLEAYKYYELLSIIKGPLSWYGQRGQSSVECQGVLFTFKDPYDSRHRTNASCGQFPSLIFT</sequence>
<dbReference type="Pfam" id="PF08005">
    <property type="entry name" value="PHR"/>
    <property type="match status" value="1"/>
</dbReference>
<comment type="subcellular location">
    <subcellularLocation>
        <location evidence="1">Cytoplasm</location>
    </subcellularLocation>
</comment>
<dbReference type="PANTHER" id="PTHR45774:SF3">
    <property type="entry name" value="BTB (POZ) DOMAIN-CONTAINING 2B-RELATED"/>
    <property type="match status" value="1"/>
</dbReference>
<dbReference type="PANTHER" id="PTHR45774">
    <property type="entry name" value="BTB/POZ DOMAIN-CONTAINING"/>
    <property type="match status" value="1"/>
</dbReference>
<reference evidence="4 5" key="1">
    <citation type="journal article" date="2018" name="Sci. Rep.">
        <title>Comparative analysis of the Pocillopora damicornis genome highlights role of immune system in coral evolution.</title>
        <authorList>
            <person name="Cunning R."/>
            <person name="Bay R.A."/>
            <person name="Gillette P."/>
            <person name="Baker A.C."/>
            <person name="Traylor-Knowles N."/>
        </authorList>
    </citation>
    <scope>NUCLEOTIDE SEQUENCE [LARGE SCALE GENOMIC DNA]</scope>
    <source>
        <strain evidence="4">RSMAS</strain>
        <tissue evidence="4">Whole animal</tissue>
    </source>
</reference>
<dbReference type="InterPro" id="IPR012983">
    <property type="entry name" value="PHR"/>
</dbReference>
<dbReference type="Proteomes" id="UP000275408">
    <property type="component" value="Unassembled WGS sequence"/>
</dbReference>
<dbReference type="Gene3D" id="3.30.710.10">
    <property type="entry name" value="Potassium Channel Kv1.1, Chain A"/>
    <property type="match status" value="1"/>
</dbReference>
<dbReference type="GO" id="GO:0005829">
    <property type="term" value="C:cytosol"/>
    <property type="evidence" value="ECO:0007669"/>
    <property type="project" value="TreeGrafter"/>
</dbReference>
<keyword evidence="5" id="KW-1185">Reference proteome</keyword>
<proteinExistence type="predicted"/>
<dbReference type="Pfam" id="PF07707">
    <property type="entry name" value="BACK"/>
    <property type="match status" value="1"/>
</dbReference>
<dbReference type="STRING" id="46731.A0A3M6UT47"/>
<organism evidence="4 5">
    <name type="scientific">Pocillopora damicornis</name>
    <name type="common">Cauliflower coral</name>
    <name type="synonym">Millepora damicornis</name>
    <dbReference type="NCBI Taxonomy" id="46731"/>
    <lineage>
        <taxon>Eukaryota</taxon>
        <taxon>Metazoa</taxon>
        <taxon>Cnidaria</taxon>
        <taxon>Anthozoa</taxon>
        <taxon>Hexacorallia</taxon>
        <taxon>Scleractinia</taxon>
        <taxon>Astrocoeniina</taxon>
        <taxon>Pocilloporidae</taxon>
        <taxon>Pocillopora</taxon>
    </lineage>
</organism>
<dbReference type="EMBL" id="RCHS01000801">
    <property type="protein sequence ID" value="RMX56754.1"/>
    <property type="molecule type" value="Genomic_DNA"/>
</dbReference>
<dbReference type="SMART" id="SM00225">
    <property type="entry name" value="BTB"/>
    <property type="match status" value="1"/>
</dbReference>
<dbReference type="PROSITE" id="PS50097">
    <property type="entry name" value="BTB"/>
    <property type="match status" value="1"/>
</dbReference>
<dbReference type="Gene3D" id="1.25.40.420">
    <property type="match status" value="1"/>
</dbReference>
<dbReference type="InterPro" id="IPR000210">
    <property type="entry name" value="BTB/POZ_dom"/>
</dbReference>
<comment type="caution">
    <text evidence="4">The sequence shown here is derived from an EMBL/GenBank/DDBJ whole genome shotgun (WGS) entry which is preliminary data.</text>
</comment>
<evidence type="ECO:0000256" key="1">
    <source>
        <dbReference type="ARBA" id="ARBA00004496"/>
    </source>
</evidence>
<dbReference type="GO" id="GO:0022008">
    <property type="term" value="P:neurogenesis"/>
    <property type="evidence" value="ECO:0007669"/>
    <property type="project" value="TreeGrafter"/>
</dbReference>
<dbReference type="Pfam" id="PF00651">
    <property type="entry name" value="BTB"/>
    <property type="match status" value="1"/>
</dbReference>
<evidence type="ECO:0000313" key="5">
    <source>
        <dbReference type="Proteomes" id="UP000275408"/>
    </source>
</evidence>
<dbReference type="OrthoDB" id="9979965at2759"/>
<dbReference type="SMART" id="SM00875">
    <property type="entry name" value="BACK"/>
    <property type="match status" value="1"/>
</dbReference>